<evidence type="ECO:0000313" key="2">
    <source>
        <dbReference type="Proteomes" id="UP000058613"/>
    </source>
</evidence>
<dbReference type="RefSeq" id="WP_055408150.1">
    <property type="nucleotide sequence ID" value="NZ_CP013011.1"/>
</dbReference>
<dbReference type="InterPro" id="IPR016155">
    <property type="entry name" value="Mopterin_synth/thiamin_S_b"/>
</dbReference>
<evidence type="ECO:0008006" key="3">
    <source>
        <dbReference type="Google" id="ProtNLM"/>
    </source>
</evidence>
<dbReference type="EMBL" id="CP013011">
    <property type="protein sequence ID" value="ALL00685.1"/>
    <property type="molecule type" value="Genomic_DNA"/>
</dbReference>
<dbReference type="KEGG" id="pdl:Pyrde_0635"/>
<dbReference type="Proteomes" id="UP000058613">
    <property type="component" value="Chromosome"/>
</dbReference>
<dbReference type="SUPFAM" id="SSF54285">
    <property type="entry name" value="MoaD/ThiS"/>
    <property type="match status" value="1"/>
</dbReference>
<reference evidence="1 2" key="1">
    <citation type="submission" date="2015-10" db="EMBL/GenBank/DDBJ databases">
        <title>Complete genome sequence of hyperthermophilic archaeon Pyrodictium delaneyi Su06.</title>
        <authorList>
            <person name="Jung J.-H."/>
            <person name="Lin J."/>
            <person name="Holden J.F."/>
            <person name="Park C.-S."/>
        </authorList>
    </citation>
    <scope>NUCLEOTIDE SEQUENCE [LARGE SCALE GENOMIC DNA]</scope>
    <source>
        <strain evidence="1 2">Su06</strain>
    </source>
</reference>
<organism evidence="1 2">
    <name type="scientific">Pyrodictium delaneyi</name>
    <dbReference type="NCBI Taxonomy" id="1273541"/>
    <lineage>
        <taxon>Archaea</taxon>
        <taxon>Thermoproteota</taxon>
        <taxon>Thermoprotei</taxon>
        <taxon>Desulfurococcales</taxon>
        <taxon>Pyrodictiaceae</taxon>
        <taxon>Pyrodictium</taxon>
    </lineage>
</organism>
<dbReference type="GeneID" id="26098972"/>
<sequence>MGIKVSVLILPEHRSTTVELETGLVRELIHRLGYATEGVIVIKNGRPLLEDEQLEDGDNVTVYRAASGG</sequence>
<proteinExistence type="predicted"/>
<gene>
    <name evidence="1" type="ORF">Pyrde_0635</name>
</gene>
<dbReference type="STRING" id="1273541.Pyrde_0635"/>
<dbReference type="InterPro" id="IPR053833">
    <property type="entry name" value="SAMP2"/>
</dbReference>
<dbReference type="AlphaFoldDB" id="A0A0P0N3I2"/>
<protein>
    <recommendedName>
        <fullName evidence="3">Thiamine biosynthesis protein ThiS</fullName>
    </recommendedName>
</protein>
<dbReference type="Gene3D" id="3.10.20.30">
    <property type="match status" value="1"/>
</dbReference>
<accession>A0A0P0N3I2</accession>
<evidence type="ECO:0000313" key="1">
    <source>
        <dbReference type="EMBL" id="ALL00685.1"/>
    </source>
</evidence>
<dbReference type="Pfam" id="PF21965">
    <property type="entry name" value="SAMP2"/>
    <property type="match status" value="1"/>
</dbReference>
<dbReference type="InterPro" id="IPR012675">
    <property type="entry name" value="Beta-grasp_dom_sf"/>
</dbReference>
<name>A0A0P0N3I2_9CREN</name>